<evidence type="ECO:0000313" key="3">
    <source>
        <dbReference type="EMBL" id="BAJ50806.1"/>
    </source>
</evidence>
<dbReference type="EMBL" id="BA000048">
    <property type="protein sequence ID" value="BAJ50806.1"/>
    <property type="molecule type" value="Genomic_DNA"/>
</dbReference>
<reference evidence="1 4" key="2">
    <citation type="journal article" date="2011" name="Nucleic Acids Res.">
        <title>Insights into the evolution of Archaea and eukaryotic protein modifier systems revealed by the genome of a novel archaeal group.</title>
        <authorList>
            <person name="Nunoura T."/>
            <person name="Takaki Y."/>
            <person name="Kakuta J."/>
            <person name="Nishi S."/>
            <person name="Sugahara J."/>
            <person name="Kazama H."/>
            <person name="Chee G."/>
            <person name="Hattori M."/>
            <person name="Kanai A."/>
            <person name="Atomi H."/>
            <person name="Takai K."/>
            <person name="Takami H."/>
        </authorList>
    </citation>
    <scope>NUCLEOTIDE SEQUENCE [LARGE SCALE GENOMIC DNA]</scope>
</reference>
<dbReference type="BioCyc" id="CCAL311458:G131R-961-MONOMER"/>
<gene>
    <name evidence="3" type="ORF">CSUB_C0953</name>
    <name evidence="1" type="ORF">HGMM_F17C01C06</name>
    <name evidence="2" type="ORF">HGMM_F28E01C07</name>
</gene>
<reference evidence="1 4" key="1">
    <citation type="journal article" date="2005" name="Environ. Microbiol.">
        <title>Genetic and functional properties of uncultivated thermophilic crenarchaeotes from a subsurface gold mine as revealed by analysis of genome fragments.</title>
        <authorList>
            <person name="Nunoura T."/>
            <person name="Hirayama H."/>
            <person name="Takami H."/>
            <person name="Oida H."/>
            <person name="Nishi S."/>
            <person name="Shimamura S."/>
            <person name="Suzuki Y."/>
            <person name="Inagaki F."/>
            <person name="Takai K."/>
            <person name="Nealson K.H."/>
            <person name="Horikoshi K."/>
        </authorList>
    </citation>
    <scope>NUCLEOTIDE SEQUENCE [LARGE SCALE GENOMIC DNA]</scope>
</reference>
<dbReference type="KEGG" id="csu:CSUB_C0953"/>
<proteinExistence type="predicted"/>
<organism evidence="1 4">
    <name type="scientific">Caldiarchaeum subterraneum</name>
    <dbReference type="NCBI Taxonomy" id="311458"/>
    <lineage>
        <taxon>Archaea</taxon>
        <taxon>Nitrososphaerota</taxon>
        <taxon>Candidatus Caldarchaeales</taxon>
        <taxon>Candidatus Caldarchaeaceae</taxon>
        <taxon>Candidatus Caldarchaeum</taxon>
    </lineage>
</organism>
<dbReference type="EMBL" id="AP011852">
    <property type="protein sequence ID" value="BAJ48006.1"/>
    <property type="molecule type" value="Genomic_DNA"/>
</dbReference>
<protein>
    <submittedName>
        <fullName evidence="1">Uncharacterized protein</fullName>
    </submittedName>
</protein>
<evidence type="ECO:0000313" key="4">
    <source>
        <dbReference type="Proteomes" id="UP000008120"/>
    </source>
</evidence>
<sequence length="105" mass="11609">MAMEDALKRFLETGKDWQRVPVKGSPGIFVVKAPASRGRPASLLVEINPVGEDGAPAKRRGLMLRRLDELERFRKLLGDKKLEEVLGAVERLNPSSDESGEALEI</sequence>
<name>E6N6Q9_CALS0</name>
<evidence type="ECO:0000313" key="1">
    <source>
        <dbReference type="EMBL" id="BAJ47978.1"/>
    </source>
</evidence>
<dbReference type="Proteomes" id="UP000008120">
    <property type="component" value="Chromosome"/>
</dbReference>
<accession>E6N6Q9</accession>
<dbReference type="EMBL" id="AP011851">
    <property type="protein sequence ID" value="BAJ47978.1"/>
    <property type="molecule type" value="Genomic_DNA"/>
</dbReference>
<dbReference type="AlphaFoldDB" id="E6N6Q9"/>
<evidence type="ECO:0000313" key="2">
    <source>
        <dbReference type="EMBL" id="BAJ48006.1"/>
    </source>
</evidence>